<accession>A0A380TMQ6</accession>
<name>A0A380TMQ6_9PAST</name>
<protein>
    <recommendedName>
        <fullName evidence="1">Winged helix-turn-helix domain-containing protein</fullName>
    </recommendedName>
</protein>
<proteinExistence type="predicted"/>
<dbReference type="OrthoDB" id="6387921at2"/>
<dbReference type="Pfam" id="PF14090">
    <property type="entry name" value="HTH_39"/>
    <property type="match status" value="1"/>
</dbReference>
<dbReference type="EMBL" id="UFRQ01000003">
    <property type="protein sequence ID" value="SUT88058.1"/>
    <property type="molecule type" value="Genomic_DNA"/>
</dbReference>
<sequence length="93" mass="10569">MKLTNTSTASQRALIKALLRERPHSTLELRAKGICSPAPRIMELKKQGYEIITSTRTEIDQSGIKHNRIAVYTLLSEPQGDHQQHKGQYKNDK</sequence>
<feature type="domain" description="Winged helix-turn-helix" evidence="1">
    <location>
        <begin position="11"/>
        <end position="75"/>
    </location>
</feature>
<evidence type="ECO:0000259" key="1">
    <source>
        <dbReference type="Pfam" id="PF14090"/>
    </source>
</evidence>
<dbReference type="Proteomes" id="UP000254649">
    <property type="component" value="Unassembled WGS sequence"/>
</dbReference>
<dbReference type="InterPro" id="IPR055245">
    <property type="entry name" value="HTH_proteobacteria"/>
</dbReference>
<reference evidence="2 3" key="1">
    <citation type="submission" date="2018-06" db="EMBL/GenBank/DDBJ databases">
        <authorList>
            <consortium name="Pathogen Informatics"/>
            <person name="Doyle S."/>
        </authorList>
    </citation>
    <scope>NUCLEOTIDE SEQUENCE [LARGE SCALE GENOMIC DNA]</scope>
    <source>
        <strain evidence="2 3">NCTC10801</strain>
    </source>
</reference>
<organism evidence="2 3">
    <name type="scientific">[Actinobacillus] rossii</name>
    <dbReference type="NCBI Taxonomy" id="123820"/>
    <lineage>
        <taxon>Bacteria</taxon>
        <taxon>Pseudomonadati</taxon>
        <taxon>Pseudomonadota</taxon>
        <taxon>Gammaproteobacteria</taxon>
        <taxon>Pasteurellales</taxon>
        <taxon>Pasteurellaceae</taxon>
    </lineage>
</organism>
<evidence type="ECO:0000313" key="2">
    <source>
        <dbReference type="EMBL" id="SUT88058.1"/>
    </source>
</evidence>
<evidence type="ECO:0000313" key="3">
    <source>
        <dbReference type="Proteomes" id="UP000254649"/>
    </source>
</evidence>
<gene>
    <name evidence="2" type="ORF">NCTC10801_00324</name>
</gene>
<dbReference type="AlphaFoldDB" id="A0A380TMQ6"/>
<keyword evidence="3" id="KW-1185">Reference proteome</keyword>